<reference evidence="1" key="1">
    <citation type="journal article" date="2017" name="Mycologia">
        <title>Fusarium algeriense, sp. nov., a novel toxigenic crown rot pathogen of durum wheat from Algeria is nested in the Fusarium burgessii species complex.</title>
        <authorList>
            <person name="Laraba I."/>
            <person name="Keddad A."/>
            <person name="Boureghda H."/>
            <person name="Abdallah N."/>
            <person name="Vaughan M.M."/>
            <person name="Proctor R.H."/>
            <person name="Busman M."/>
            <person name="O'Donnell K."/>
        </authorList>
    </citation>
    <scope>NUCLEOTIDE SEQUENCE</scope>
    <source>
        <strain evidence="1">NRRL 25174</strain>
    </source>
</reference>
<dbReference type="InterPro" id="IPR032675">
    <property type="entry name" value="LRR_dom_sf"/>
</dbReference>
<dbReference type="Proteomes" id="UP000730481">
    <property type="component" value="Unassembled WGS sequence"/>
</dbReference>
<reference evidence="1" key="2">
    <citation type="submission" date="2020-02" db="EMBL/GenBank/DDBJ databases">
        <title>Identification and distribution of gene clusters putatively required for synthesis of sphingolipid metabolism inhibitors in phylogenetically diverse species of the filamentous fungus Fusarium.</title>
        <authorList>
            <person name="Kim H.-S."/>
            <person name="Busman M."/>
            <person name="Brown D.W."/>
            <person name="Divon H."/>
            <person name="Uhlig S."/>
            <person name="Proctor R.H."/>
        </authorList>
    </citation>
    <scope>NUCLEOTIDE SEQUENCE</scope>
    <source>
        <strain evidence="1">NRRL 25174</strain>
    </source>
</reference>
<name>A0A9P5ARH3_9HYPO</name>
<dbReference type="OrthoDB" id="3886018at2759"/>
<sequence>MASENSCTKRPSVQLNQLSGIPLDLILKHLDLASFTNLRLTSRQLSTSAICSHFFRSSKIELSLDSLRSLQGRISHPQLGPQLRELTFVATLFDTQIAEATVQTKKKWSGFDRDALWRDTENYRQRVEYLRERNVPCTDEEVEEAQRDLDWIQMRIQQDTNTEIATVVDLLSGILVNATNLRSIDLDACIIAGRTKTCLPAEHHKWYRSTHQDSSWPSVWTAASQTFRIVTSAISRSRIELERFHIFPDTPLCSVRLREVEDHLRTLDSSGFSTACKTIKSFGLSISTCEHIEAPPPNEDKGRKQGECLSLHAFAARRNYRHDIETTAEDFTGAASILKFMPNLASLDIHLHCLKNLFFHRYSKVFAHIARDIRLGRLREISIRGLPLHPDDLVLFLRNHSTIIKLSLDGIRLVGKSWSTVFACIESMPALENLYLCSLRTDCHHITNLDPVERSFEVDLEDREKWVACGNGHILYKREMCKEEIRQGLCFRPQPGPRDVWKDNTLAYYDRIQYEFGPPSSVWAWDPLHEDV</sequence>
<dbReference type="SUPFAM" id="SSF52047">
    <property type="entry name" value="RNI-like"/>
    <property type="match status" value="1"/>
</dbReference>
<evidence type="ECO:0000313" key="1">
    <source>
        <dbReference type="EMBL" id="KAF4343595.1"/>
    </source>
</evidence>
<comment type="caution">
    <text evidence="1">The sequence shown here is derived from an EMBL/GenBank/DDBJ whole genome shotgun (WGS) entry which is preliminary data.</text>
</comment>
<keyword evidence="2" id="KW-1185">Reference proteome</keyword>
<dbReference type="Gene3D" id="3.80.10.10">
    <property type="entry name" value="Ribonuclease Inhibitor"/>
    <property type="match status" value="1"/>
</dbReference>
<protein>
    <submittedName>
        <fullName evidence="1">F-box domain protein</fullName>
    </submittedName>
</protein>
<proteinExistence type="predicted"/>
<evidence type="ECO:0000313" key="2">
    <source>
        <dbReference type="Proteomes" id="UP000730481"/>
    </source>
</evidence>
<dbReference type="EMBL" id="PVQB02000088">
    <property type="protein sequence ID" value="KAF4343595.1"/>
    <property type="molecule type" value="Genomic_DNA"/>
</dbReference>
<dbReference type="AlphaFoldDB" id="A0A9P5ARH3"/>
<organism evidence="1 2">
    <name type="scientific">Fusarium beomiforme</name>
    <dbReference type="NCBI Taxonomy" id="44412"/>
    <lineage>
        <taxon>Eukaryota</taxon>
        <taxon>Fungi</taxon>
        <taxon>Dikarya</taxon>
        <taxon>Ascomycota</taxon>
        <taxon>Pezizomycotina</taxon>
        <taxon>Sordariomycetes</taxon>
        <taxon>Hypocreomycetidae</taxon>
        <taxon>Hypocreales</taxon>
        <taxon>Nectriaceae</taxon>
        <taxon>Fusarium</taxon>
        <taxon>Fusarium burgessii species complex</taxon>
    </lineage>
</organism>
<accession>A0A9P5ARH3</accession>
<gene>
    <name evidence="1" type="ORF">FBEOM_2505</name>
</gene>